<reference evidence="2 3" key="1">
    <citation type="journal article" date="2018" name="Cell">
        <title>The Chara Genome: Secondary Complexity and Implications for Plant Terrestrialization.</title>
        <authorList>
            <person name="Nishiyama T."/>
            <person name="Sakayama H."/>
            <person name="Vries J.D."/>
            <person name="Buschmann H."/>
            <person name="Saint-Marcoux D."/>
            <person name="Ullrich K.K."/>
            <person name="Haas F.B."/>
            <person name="Vanderstraeten L."/>
            <person name="Becker D."/>
            <person name="Lang D."/>
            <person name="Vosolsobe S."/>
            <person name="Rombauts S."/>
            <person name="Wilhelmsson P.K.I."/>
            <person name="Janitza P."/>
            <person name="Kern R."/>
            <person name="Heyl A."/>
            <person name="Rumpler F."/>
            <person name="Villalobos L.I.A.C."/>
            <person name="Clay J.M."/>
            <person name="Skokan R."/>
            <person name="Toyoda A."/>
            <person name="Suzuki Y."/>
            <person name="Kagoshima H."/>
            <person name="Schijlen E."/>
            <person name="Tajeshwar N."/>
            <person name="Catarino B."/>
            <person name="Hetherington A.J."/>
            <person name="Saltykova A."/>
            <person name="Bonnot C."/>
            <person name="Breuninger H."/>
            <person name="Symeonidi A."/>
            <person name="Radhakrishnan G.V."/>
            <person name="Van Nieuwerburgh F."/>
            <person name="Deforce D."/>
            <person name="Chang C."/>
            <person name="Karol K.G."/>
            <person name="Hedrich R."/>
            <person name="Ulvskov P."/>
            <person name="Glockner G."/>
            <person name="Delwiche C.F."/>
            <person name="Petrasek J."/>
            <person name="Van de Peer Y."/>
            <person name="Friml J."/>
            <person name="Beilby M."/>
            <person name="Dolan L."/>
            <person name="Kohara Y."/>
            <person name="Sugano S."/>
            <person name="Fujiyama A."/>
            <person name="Delaux P.-M."/>
            <person name="Quint M."/>
            <person name="TheiBen G."/>
            <person name="Hagemann M."/>
            <person name="Harholt J."/>
            <person name="Dunand C."/>
            <person name="Zachgo S."/>
            <person name="Langdale J."/>
            <person name="Maumus F."/>
            <person name="Straeten D.V.D."/>
            <person name="Gould S.B."/>
            <person name="Rensing S.A."/>
        </authorList>
    </citation>
    <scope>NUCLEOTIDE SEQUENCE [LARGE SCALE GENOMIC DNA]</scope>
    <source>
        <strain evidence="2 3">S276</strain>
    </source>
</reference>
<feature type="compositionally biased region" description="Acidic residues" evidence="1">
    <location>
        <begin position="212"/>
        <end position="239"/>
    </location>
</feature>
<feature type="region of interest" description="Disordered" evidence="1">
    <location>
        <begin position="212"/>
        <end position="246"/>
    </location>
</feature>
<dbReference type="Proteomes" id="UP000265515">
    <property type="component" value="Unassembled WGS sequence"/>
</dbReference>
<protein>
    <submittedName>
        <fullName evidence="2">Uncharacterized protein</fullName>
    </submittedName>
</protein>
<dbReference type="AlphaFoldDB" id="A0A388M532"/>
<gene>
    <name evidence="2" type="ORF">CBR_g49383</name>
</gene>
<sequence length="488" mass="55084">MFIDGFCSRTIRAKLRKQFFPLNHTLQQIMAAAEEMERKFAANFLEGKDYSREGDSSELARAKTELAAMQNKFENMGFVSDLVTYMEQVAHKRPIPSEIPSAPVPVMPTPIRTEPLPPIETPIGAADHRQPITHELTIPLVQLADDLPLEIVSQSDDIPVPHVLTRTLAPYLQCSACLEEPGSDRNPPSQRGYLDPHEKVDLVFFQDRTTFENEEEEEQEDDEEEENEEEYEGFEEEVRDEARAQAQARKREEIAVGKRPLEFARAAGQPLTDDLVRDPQPPKPKDGETAGETSAAPARRRRSRSPSPSTTDRPSTRPCIDAGHRASSPVLIPPVQQRSAWLLLRGGRGIARSRRKRRNRWEGLFTLATWARTLDRWSLTRPLASWVSGFDLPFNHIRNEEEEGSFQGRRNFSSFSLTGVFLAVVLAGCRKRRECSAQQTFSLTGVFLAVVLAGCRKRRECSAQQKLCCCGKVTESRRTPSKVSFVID</sequence>
<evidence type="ECO:0000313" key="3">
    <source>
        <dbReference type="Proteomes" id="UP000265515"/>
    </source>
</evidence>
<dbReference type="EMBL" id="BFEA01000748">
    <property type="protein sequence ID" value="GBG89593.1"/>
    <property type="molecule type" value="Genomic_DNA"/>
</dbReference>
<name>A0A388M532_CHABU</name>
<dbReference type="Gramene" id="GBG89593">
    <property type="protein sequence ID" value="GBG89593"/>
    <property type="gene ID" value="CBR_g49383"/>
</dbReference>
<organism evidence="2 3">
    <name type="scientific">Chara braunii</name>
    <name type="common">Braun's stonewort</name>
    <dbReference type="NCBI Taxonomy" id="69332"/>
    <lineage>
        <taxon>Eukaryota</taxon>
        <taxon>Viridiplantae</taxon>
        <taxon>Streptophyta</taxon>
        <taxon>Charophyceae</taxon>
        <taxon>Charales</taxon>
        <taxon>Characeae</taxon>
        <taxon>Chara</taxon>
    </lineage>
</organism>
<proteinExistence type="predicted"/>
<feature type="compositionally biased region" description="Low complexity" evidence="1">
    <location>
        <begin position="305"/>
        <end position="318"/>
    </location>
</feature>
<feature type="region of interest" description="Disordered" evidence="1">
    <location>
        <begin position="261"/>
        <end position="327"/>
    </location>
</feature>
<evidence type="ECO:0000256" key="1">
    <source>
        <dbReference type="SAM" id="MobiDB-lite"/>
    </source>
</evidence>
<comment type="caution">
    <text evidence="2">The sequence shown here is derived from an EMBL/GenBank/DDBJ whole genome shotgun (WGS) entry which is preliminary data.</text>
</comment>
<evidence type="ECO:0000313" key="2">
    <source>
        <dbReference type="EMBL" id="GBG89593.1"/>
    </source>
</evidence>
<keyword evidence="3" id="KW-1185">Reference proteome</keyword>
<accession>A0A388M532</accession>